<dbReference type="AlphaFoldDB" id="A0A918X9T1"/>
<dbReference type="InterPro" id="IPR015422">
    <property type="entry name" value="PyrdxlP-dep_Trfase_small"/>
</dbReference>
<proteinExistence type="predicted"/>
<keyword evidence="2" id="KW-1185">Reference proteome</keyword>
<dbReference type="RefSeq" id="WP_017575617.1">
    <property type="nucleotide sequence ID" value="NZ_BMXL01000004.1"/>
</dbReference>
<sequence length="99" mass="10670">MRLEYARRLRLLKQRLSPWLQGDTAGLHVFLPLPAAAVRPVVAGAAERGVLVVDTAHCSFGTESVHGLVLGYGSADTAALEWACDVLEKLLRDMTGNVT</sequence>
<dbReference type="InterPro" id="IPR015424">
    <property type="entry name" value="PyrdxlP-dep_Trfase"/>
</dbReference>
<evidence type="ECO:0000313" key="2">
    <source>
        <dbReference type="Proteomes" id="UP000654947"/>
    </source>
</evidence>
<name>A0A918X9T1_9ACTN</name>
<dbReference type="EMBL" id="BMXL01000004">
    <property type="protein sequence ID" value="GHD20157.1"/>
    <property type="molecule type" value="Genomic_DNA"/>
</dbReference>
<accession>A0A918X9T1</accession>
<dbReference type="Gene3D" id="3.90.1150.10">
    <property type="entry name" value="Aspartate Aminotransferase, domain 1"/>
    <property type="match status" value="1"/>
</dbReference>
<organism evidence="1 2">
    <name type="scientific">Nocardiopsis kunsanensis</name>
    <dbReference type="NCBI Taxonomy" id="141693"/>
    <lineage>
        <taxon>Bacteria</taxon>
        <taxon>Bacillati</taxon>
        <taxon>Actinomycetota</taxon>
        <taxon>Actinomycetes</taxon>
        <taxon>Streptosporangiales</taxon>
        <taxon>Nocardiopsidaceae</taxon>
        <taxon>Nocardiopsis</taxon>
    </lineage>
</organism>
<comment type="caution">
    <text evidence="1">The sequence shown here is derived from an EMBL/GenBank/DDBJ whole genome shotgun (WGS) entry which is preliminary data.</text>
</comment>
<evidence type="ECO:0000313" key="1">
    <source>
        <dbReference type="EMBL" id="GHD20157.1"/>
    </source>
</evidence>
<gene>
    <name evidence="1" type="ORF">GCM10007147_11870</name>
</gene>
<protein>
    <submittedName>
        <fullName evidence="1">Uncharacterized protein</fullName>
    </submittedName>
</protein>
<dbReference type="SUPFAM" id="SSF53383">
    <property type="entry name" value="PLP-dependent transferases"/>
    <property type="match status" value="1"/>
</dbReference>
<dbReference type="Proteomes" id="UP000654947">
    <property type="component" value="Unassembled WGS sequence"/>
</dbReference>
<reference evidence="1 2" key="1">
    <citation type="journal article" date="2014" name="Int. J. Syst. Evol. Microbiol.">
        <title>Complete genome sequence of Corynebacterium casei LMG S-19264T (=DSM 44701T), isolated from a smear-ripened cheese.</title>
        <authorList>
            <consortium name="US DOE Joint Genome Institute (JGI-PGF)"/>
            <person name="Walter F."/>
            <person name="Albersmeier A."/>
            <person name="Kalinowski J."/>
            <person name="Ruckert C."/>
        </authorList>
    </citation>
    <scope>NUCLEOTIDE SEQUENCE [LARGE SCALE GENOMIC DNA]</scope>
    <source>
        <strain evidence="1 2">KCTC 19473</strain>
    </source>
</reference>